<keyword evidence="1" id="KW-0732">Signal</keyword>
<reference evidence="3" key="1">
    <citation type="submission" date="2017-01" db="EMBL/GenBank/DDBJ databases">
        <authorList>
            <person name="Varghese N."/>
            <person name="Submissions S."/>
        </authorList>
    </citation>
    <scope>NUCLEOTIDE SEQUENCE [LARGE SCALE GENOMIC DNA]</scope>
    <source>
        <strain evidence="3">DSM 22306</strain>
    </source>
</reference>
<dbReference type="Pfam" id="PF03843">
    <property type="entry name" value="Slp"/>
    <property type="match status" value="1"/>
</dbReference>
<dbReference type="RefSeq" id="WP_054339813.1">
    <property type="nucleotide sequence ID" value="NZ_FTOE01000001.1"/>
</dbReference>
<dbReference type="EMBL" id="FTOE01000001">
    <property type="protein sequence ID" value="SIS41126.1"/>
    <property type="molecule type" value="Genomic_DNA"/>
</dbReference>
<evidence type="ECO:0000313" key="2">
    <source>
        <dbReference type="EMBL" id="SIS41126.1"/>
    </source>
</evidence>
<dbReference type="STRING" id="619304.SAMN05421760_101198"/>
<dbReference type="GO" id="GO:0019867">
    <property type="term" value="C:outer membrane"/>
    <property type="evidence" value="ECO:0007669"/>
    <property type="project" value="InterPro"/>
</dbReference>
<dbReference type="AlphaFoldDB" id="A0A1N7IVU9"/>
<sequence length="176" mass="20028">MRFLLPLILLTLMVGCSGVPEQLQVPETTPLTSYESARNYPADAHADSQTVEFQSMARWGGVIASTENREGMTQLEVVQFALNSNSRPNVTDNSAGRFRVKINQFLDPMIYKEGRELTILGSISSSEKGYIGEQPYLFPVLLSQKLYLWQPEKQIETRYIPYIIHTPVYLPRDLKK</sequence>
<dbReference type="OrthoDB" id="5295757at2"/>
<protein>
    <submittedName>
        <fullName evidence="2">Outer membrane lipoprotein</fullName>
    </submittedName>
</protein>
<name>A0A1N7IVU9_9GAMM</name>
<organism evidence="2 3">
    <name type="scientific">Neptunomonas antarctica</name>
    <dbReference type="NCBI Taxonomy" id="619304"/>
    <lineage>
        <taxon>Bacteria</taxon>
        <taxon>Pseudomonadati</taxon>
        <taxon>Pseudomonadota</taxon>
        <taxon>Gammaproteobacteria</taxon>
        <taxon>Oceanospirillales</taxon>
        <taxon>Oceanospirillaceae</taxon>
        <taxon>Neptunomonas</taxon>
    </lineage>
</organism>
<dbReference type="PROSITE" id="PS51257">
    <property type="entry name" value="PROKAR_LIPOPROTEIN"/>
    <property type="match status" value="1"/>
</dbReference>
<dbReference type="InterPro" id="IPR004658">
    <property type="entry name" value="OMP_Slp"/>
</dbReference>
<dbReference type="PIRSF" id="PIRSF004982">
    <property type="entry name" value="SlP"/>
    <property type="match status" value="1"/>
</dbReference>
<dbReference type="PANTHER" id="PTHR37530:SF1">
    <property type="entry name" value="OUTER MEMBRANE PROTEIN SLP"/>
    <property type="match status" value="1"/>
</dbReference>
<feature type="chain" id="PRO_5009942846" evidence="1">
    <location>
        <begin position="19"/>
        <end position="176"/>
    </location>
</feature>
<keyword evidence="2" id="KW-0449">Lipoprotein</keyword>
<feature type="signal peptide" evidence="1">
    <location>
        <begin position="1"/>
        <end position="18"/>
    </location>
</feature>
<keyword evidence="3" id="KW-1185">Reference proteome</keyword>
<accession>A0A1N7IVU9</accession>
<evidence type="ECO:0000256" key="1">
    <source>
        <dbReference type="SAM" id="SignalP"/>
    </source>
</evidence>
<gene>
    <name evidence="2" type="ORF">SAMN05421760_101198</name>
</gene>
<dbReference type="PANTHER" id="PTHR37530">
    <property type="entry name" value="OUTER MEMBRANE PROTEIN SLP"/>
    <property type="match status" value="1"/>
</dbReference>
<evidence type="ECO:0000313" key="3">
    <source>
        <dbReference type="Proteomes" id="UP000185999"/>
    </source>
</evidence>
<dbReference type="Proteomes" id="UP000185999">
    <property type="component" value="Unassembled WGS sequence"/>
</dbReference>
<proteinExistence type="predicted"/>